<evidence type="ECO:0000313" key="1">
    <source>
        <dbReference type="EMBL" id="KAF7356409.1"/>
    </source>
</evidence>
<reference evidence="1" key="1">
    <citation type="submission" date="2020-05" db="EMBL/GenBank/DDBJ databases">
        <title>Mycena genomes resolve the evolution of fungal bioluminescence.</title>
        <authorList>
            <person name="Tsai I.J."/>
        </authorList>
    </citation>
    <scope>NUCLEOTIDE SEQUENCE</scope>
    <source>
        <strain evidence="1">CCC161011</strain>
    </source>
</reference>
<comment type="caution">
    <text evidence="1">The sequence shown here is derived from an EMBL/GenBank/DDBJ whole genome shotgun (WGS) entry which is preliminary data.</text>
</comment>
<evidence type="ECO:0000313" key="2">
    <source>
        <dbReference type="Proteomes" id="UP000620124"/>
    </source>
</evidence>
<keyword evidence="2" id="KW-1185">Reference proteome</keyword>
<name>A0A8H7CZJ3_9AGAR</name>
<dbReference type="Proteomes" id="UP000620124">
    <property type="component" value="Unassembled WGS sequence"/>
</dbReference>
<sequence>MSFAAYSTPDPETQYSAEYFAALTITDTHRIIQNNRLPAILPKGSIQNWCWSDTVPTAATDIIVTAADAVPCLEDLLPITQAAEDAFHENARSICVRIRGKTQRYHFSKIRLIVNINNHAYNLQAVSRILDRVVSSSLLLPDVIEEFKLCKFSEPLAGFCIARTTPLHMLGCLLDEQWVIEDVLNARAELTSTLSHTDLTAQISWNYASAFAMATFLLFLGADWKSFQTDFWASYRAVSPEDFDRQWRLLVARYPSARTYLHDLYQVRDRWAWAWVSVIFTAGIRTNGRVEAENRVTKYISGPKKNLFQVFTALNERTEEQSRDDLIRVREASRKQHPGQLETLFKPIMDLLVLREHVGPFALQTCVNQMKLSMFYDADALQLPDGIRNWSEYAIALNDSEPGYIWQNGEEQE</sequence>
<dbReference type="EMBL" id="JACAZI010000007">
    <property type="protein sequence ID" value="KAF7356409.1"/>
    <property type="molecule type" value="Genomic_DNA"/>
</dbReference>
<protein>
    <submittedName>
        <fullName evidence="1">Uncharacterized protein</fullName>
    </submittedName>
</protein>
<dbReference type="OrthoDB" id="3261031at2759"/>
<dbReference type="AlphaFoldDB" id="A0A8H7CZJ3"/>
<accession>A0A8H7CZJ3</accession>
<organism evidence="1 2">
    <name type="scientific">Mycena venus</name>
    <dbReference type="NCBI Taxonomy" id="2733690"/>
    <lineage>
        <taxon>Eukaryota</taxon>
        <taxon>Fungi</taxon>
        <taxon>Dikarya</taxon>
        <taxon>Basidiomycota</taxon>
        <taxon>Agaricomycotina</taxon>
        <taxon>Agaricomycetes</taxon>
        <taxon>Agaricomycetidae</taxon>
        <taxon>Agaricales</taxon>
        <taxon>Marasmiineae</taxon>
        <taxon>Mycenaceae</taxon>
        <taxon>Mycena</taxon>
    </lineage>
</organism>
<proteinExistence type="predicted"/>
<gene>
    <name evidence="1" type="ORF">MVEN_00973500</name>
</gene>